<organism evidence="1 2">
    <name type="scientific">Neosynechococcus sphagnicola sy1</name>
    <dbReference type="NCBI Taxonomy" id="1497020"/>
    <lineage>
        <taxon>Bacteria</taxon>
        <taxon>Bacillati</taxon>
        <taxon>Cyanobacteriota</taxon>
        <taxon>Cyanophyceae</taxon>
        <taxon>Neosynechococcales</taxon>
        <taxon>Neosynechococcaceae</taxon>
        <taxon>Neosynechococcus</taxon>
    </lineage>
</organism>
<sequence>MNTIPDPFQRSNYGFHKTNYQQFDRQQRQQKILRSQVGFVDTSRLKPIPCQGCVNYHGVAYGASYETRILLVCGIHPVGWQGSGLCSDWQPLP</sequence>
<gene>
    <name evidence="1" type="ORF">DO97_12875</name>
</gene>
<evidence type="ECO:0000313" key="2">
    <source>
        <dbReference type="Proteomes" id="UP000030170"/>
    </source>
</evidence>
<dbReference type="Proteomes" id="UP000030170">
    <property type="component" value="Unassembled WGS sequence"/>
</dbReference>
<dbReference type="AlphaFoldDB" id="A0A098TMZ6"/>
<keyword evidence="2" id="KW-1185">Reference proteome</keyword>
<reference evidence="1 2" key="1">
    <citation type="journal article" date="2014" name="Mol. Ecol.">
        <title>Evolution of Synechococcus.</title>
        <authorList>
            <person name="Dvorak P."/>
            <person name="Casamatta D."/>
            <person name="Hasler P."/>
            <person name="Poulickova A."/>
            <person name="Ondrej V."/>
            <person name="Sanges R."/>
        </authorList>
    </citation>
    <scope>NUCLEOTIDE SEQUENCE [LARGE SCALE GENOMIC DNA]</scope>
    <source>
        <strain evidence="1 2">CAUP A 1101</strain>
    </source>
</reference>
<dbReference type="RefSeq" id="WP_036530949.1">
    <property type="nucleotide sequence ID" value="NZ_JJML01000004.1"/>
</dbReference>
<protein>
    <submittedName>
        <fullName evidence="1">Uncharacterized protein</fullName>
    </submittedName>
</protein>
<accession>A0A098TMZ6</accession>
<dbReference type="OrthoDB" id="531376at2"/>
<dbReference type="EMBL" id="JJML01000004">
    <property type="protein sequence ID" value="KGF73705.1"/>
    <property type="molecule type" value="Genomic_DNA"/>
</dbReference>
<name>A0A098TMZ6_9CYAN</name>
<evidence type="ECO:0000313" key="1">
    <source>
        <dbReference type="EMBL" id="KGF73705.1"/>
    </source>
</evidence>
<comment type="caution">
    <text evidence="1">The sequence shown here is derived from an EMBL/GenBank/DDBJ whole genome shotgun (WGS) entry which is preliminary data.</text>
</comment>
<proteinExistence type="predicted"/>